<organism evidence="1 2">
    <name type="scientific">Entomophthora muscae</name>
    <dbReference type="NCBI Taxonomy" id="34485"/>
    <lineage>
        <taxon>Eukaryota</taxon>
        <taxon>Fungi</taxon>
        <taxon>Fungi incertae sedis</taxon>
        <taxon>Zoopagomycota</taxon>
        <taxon>Entomophthoromycotina</taxon>
        <taxon>Entomophthoromycetes</taxon>
        <taxon>Entomophthorales</taxon>
        <taxon>Entomophthoraceae</taxon>
        <taxon>Entomophthora</taxon>
    </lineage>
</organism>
<reference evidence="1" key="1">
    <citation type="submission" date="2022-04" db="EMBL/GenBank/DDBJ databases">
        <title>Genome of the entomopathogenic fungus Entomophthora muscae.</title>
        <authorList>
            <person name="Elya C."/>
            <person name="Lovett B.R."/>
            <person name="Lee E."/>
            <person name="Macias A.M."/>
            <person name="Hajek A.E."/>
            <person name="De Bivort B.L."/>
            <person name="Kasson M.T."/>
            <person name="De Fine Licht H.H."/>
            <person name="Stajich J.E."/>
        </authorList>
    </citation>
    <scope>NUCLEOTIDE SEQUENCE</scope>
    <source>
        <strain evidence="1">Berkeley</strain>
    </source>
</reference>
<evidence type="ECO:0000313" key="2">
    <source>
        <dbReference type="Proteomes" id="UP001165960"/>
    </source>
</evidence>
<accession>A0ACC2S8H9</accession>
<dbReference type="EMBL" id="QTSX02005713">
    <property type="protein sequence ID" value="KAJ9058639.1"/>
    <property type="molecule type" value="Genomic_DNA"/>
</dbReference>
<dbReference type="Proteomes" id="UP001165960">
    <property type="component" value="Unassembled WGS sequence"/>
</dbReference>
<evidence type="ECO:0000313" key="1">
    <source>
        <dbReference type="EMBL" id="KAJ9058639.1"/>
    </source>
</evidence>
<comment type="caution">
    <text evidence="1">The sequence shown here is derived from an EMBL/GenBank/DDBJ whole genome shotgun (WGS) entry which is preliminary data.</text>
</comment>
<sequence>MPGIQRNNLNKALKEKYGSNSKGDSSQLGGTFVIDTEGRVLYSHLQSTKADMPDLTDVYRTCQNEYLHRMLCYVSASLANNLEISKKKRIIDVPFEKSFFIYRLQAYARTPKLK</sequence>
<proteinExistence type="predicted"/>
<name>A0ACC2S8H9_9FUNG</name>
<keyword evidence="2" id="KW-1185">Reference proteome</keyword>
<gene>
    <name evidence="1" type="ORF">DSO57_1010213</name>
</gene>
<protein>
    <submittedName>
        <fullName evidence="1">Uncharacterized protein</fullName>
    </submittedName>
</protein>